<evidence type="ECO:0000313" key="3">
    <source>
        <dbReference type="Proteomes" id="UP001356427"/>
    </source>
</evidence>
<evidence type="ECO:0000256" key="1">
    <source>
        <dbReference type="SAM" id="MobiDB-lite"/>
    </source>
</evidence>
<feature type="region of interest" description="Disordered" evidence="1">
    <location>
        <begin position="480"/>
        <end position="534"/>
    </location>
</feature>
<dbReference type="GO" id="GO:0036064">
    <property type="term" value="C:ciliary basal body"/>
    <property type="evidence" value="ECO:0007669"/>
    <property type="project" value="TreeGrafter"/>
</dbReference>
<feature type="compositionally biased region" description="Basic and acidic residues" evidence="1">
    <location>
        <begin position="91"/>
        <end position="103"/>
    </location>
</feature>
<evidence type="ECO:0008006" key="4">
    <source>
        <dbReference type="Google" id="ProtNLM"/>
    </source>
</evidence>
<feature type="compositionally biased region" description="Basic and acidic residues" evidence="1">
    <location>
        <begin position="518"/>
        <end position="527"/>
    </location>
</feature>
<feature type="region of interest" description="Disordered" evidence="1">
    <location>
        <begin position="225"/>
        <end position="345"/>
    </location>
</feature>
<dbReference type="GO" id="GO:0120200">
    <property type="term" value="C:rod photoreceptor outer segment"/>
    <property type="evidence" value="ECO:0007669"/>
    <property type="project" value="TreeGrafter"/>
</dbReference>
<name>A0AAN8QX48_9TELE</name>
<organism evidence="2 3">
    <name type="scientific">Coregonus suidteri</name>
    <dbReference type="NCBI Taxonomy" id="861788"/>
    <lineage>
        <taxon>Eukaryota</taxon>
        <taxon>Metazoa</taxon>
        <taxon>Chordata</taxon>
        <taxon>Craniata</taxon>
        <taxon>Vertebrata</taxon>
        <taxon>Euteleostomi</taxon>
        <taxon>Actinopterygii</taxon>
        <taxon>Neopterygii</taxon>
        <taxon>Teleostei</taxon>
        <taxon>Protacanthopterygii</taxon>
        <taxon>Salmoniformes</taxon>
        <taxon>Salmonidae</taxon>
        <taxon>Coregoninae</taxon>
        <taxon>Coregonus</taxon>
    </lineage>
</organism>
<dbReference type="GO" id="GO:0005930">
    <property type="term" value="C:axoneme"/>
    <property type="evidence" value="ECO:0007669"/>
    <property type="project" value="TreeGrafter"/>
</dbReference>
<feature type="compositionally biased region" description="Basic and acidic residues" evidence="1">
    <location>
        <begin position="262"/>
        <end position="289"/>
    </location>
</feature>
<sequence>MSMGYTEYMDPKRGNASPGPGHSLTPPRGQMSLKSSPFCPRSSSRLTQYIIQDHMVSHYKKVYSAKAAIDASVPKSMLSSVKYIDQLRREQLRKDASRSDRRPQSAGSHSQRSSRANTKASCPSQNTQSEAGQENAYFYLGSSKISTPRLNTSFHAKQIVYPSQTVGGSGSPPHFFHCASEYSYRSPNSQRQQPAHSCATTSTQSGYKAFQDPVQKTYSGDLIQKHSHRFTQDKPFTPRTLKSDSRSYLSQYRYYTPPRSKPAQDQERSIPRLTRQDTYHGSTRTKECSSAEWDDPPQGHGTEHEWSDADDESHTLNLSAFGRRSKGNKSGSSDHFHSSFRVSPEGMKSPIMKRVSAEEEELMYLEFIADVTNEILSRGLYSDRVLERVFERHIDKNKHLLDEDKMRHLLETLRNDLQSPANTPTFSAEPENGEETDIDLHHSHLQVLESLDRGAPSETKEENDLFPNALFNQDSGGLENVVPLSMSTPLYGSPPPERTDSVSLPVGSPDADGGAEGLDEHNHDRENYFPPSLGENTLLTFEEDHNQNQEDNHGGLSKELEDLERYLSESLHVSNAPDSPGPVVTENINTVASFSDDEF</sequence>
<comment type="caution">
    <text evidence="2">The sequence shown here is derived from an EMBL/GenBank/DDBJ whole genome shotgun (WGS) entry which is preliminary data.</text>
</comment>
<dbReference type="Pfam" id="PF15244">
    <property type="entry name" value="HSD3"/>
    <property type="match status" value="1"/>
</dbReference>
<dbReference type="GO" id="GO:0120206">
    <property type="term" value="C:photoreceptor distal connecting cilium"/>
    <property type="evidence" value="ECO:0007669"/>
    <property type="project" value="TreeGrafter"/>
</dbReference>
<dbReference type="PANTHER" id="PTHR14917">
    <property type="entry name" value="SPERMATOGENESIS-ASSOCIATED PROTEIN 7"/>
    <property type="match status" value="1"/>
</dbReference>
<dbReference type="PANTHER" id="PTHR14917:SF4">
    <property type="entry name" value="SPERMATOGENESIS-ASSOCIATED 7"/>
    <property type="match status" value="1"/>
</dbReference>
<evidence type="ECO:0000313" key="2">
    <source>
        <dbReference type="EMBL" id="KAK6304582.1"/>
    </source>
</evidence>
<dbReference type="AlphaFoldDB" id="A0AAN8QX48"/>
<dbReference type="Proteomes" id="UP001356427">
    <property type="component" value="Unassembled WGS sequence"/>
</dbReference>
<gene>
    <name evidence="2" type="ORF">J4Q44_G00251680</name>
</gene>
<accession>A0AAN8QX48</accession>
<protein>
    <recommendedName>
        <fullName evidence="4">Spermatogenesis associated 7</fullName>
    </recommendedName>
</protein>
<feature type="region of interest" description="Disordered" evidence="1">
    <location>
        <begin position="91"/>
        <end position="129"/>
    </location>
</feature>
<feature type="compositionally biased region" description="Polar residues" evidence="1">
    <location>
        <begin position="105"/>
        <end position="129"/>
    </location>
</feature>
<dbReference type="EMBL" id="JAGTTL010000023">
    <property type="protein sequence ID" value="KAK6304582.1"/>
    <property type="molecule type" value="Genomic_DNA"/>
</dbReference>
<reference evidence="2 3" key="1">
    <citation type="submission" date="2021-04" db="EMBL/GenBank/DDBJ databases">
        <authorList>
            <person name="De Guttry C."/>
            <person name="Zahm M."/>
            <person name="Klopp C."/>
            <person name="Cabau C."/>
            <person name="Louis A."/>
            <person name="Berthelot C."/>
            <person name="Parey E."/>
            <person name="Roest Crollius H."/>
            <person name="Montfort J."/>
            <person name="Robinson-Rechavi M."/>
            <person name="Bucao C."/>
            <person name="Bouchez O."/>
            <person name="Gislard M."/>
            <person name="Lluch J."/>
            <person name="Milhes M."/>
            <person name="Lampietro C."/>
            <person name="Lopez Roques C."/>
            <person name="Donnadieu C."/>
            <person name="Braasch I."/>
            <person name="Desvignes T."/>
            <person name="Postlethwait J."/>
            <person name="Bobe J."/>
            <person name="Wedekind C."/>
            <person name="Guiguen Y."/>
        </authorList>
    </citation>
    <scope>NUCLEOTIDE SEQUENCE [LARGE SCALE GENOMIC DNA]</scope>
    <source>
        <strain evidence="2">Cs_M1</strain>
        <tissue evidence="2">Blood</tissue>
    </source>
</reference>
<dbReference type="GO" id="GO:0045494">
    <property type="term" value="P:photoreceptor cell maintenance"/>
    <property type="evidence" value="ECO:0007669"/>
    <property type="project" value="TreeGrafter"/>
</dbReference>
<feature type="region of interest" description="Disordered" evidence="1">
    <location>
        <begin position="1"/>
        <end position="40"/>
    </location>
</feature>
<proteinExistence type="predicted"/>
<feature type="region of interest" description="Disordered" evidence="1">
    <location>
        <begin position="542"/>
        <end position="561"/>
    </location>
</feature>
<dbReference type="GO" id="GO:0000226">
    <property type="term" value="P:microtubule cytoskeleton organization"/>
    <property type="evidence" value="ECO:0007669"/>
    <property type="project" value="TreeGrafter"/>
</dbReference>
<keyword evidence="3" id="KW-1185">Reference proteome</keyword>
<dbReference type="InterPro" id="IPR029357">
    <property type="entry name" value="SPATA7"/>
</dbReference>